<dbReference type="InterPro" id="IPR013974">
    <property type="entry name" value="SAF"/>
</dbReference>
<keyword evidence="5" id="KW-1185">Reference proteome</keyword>
<dbReference type="Gene3D" id="3.90.1210.10">
    <property type="entry name" value="Antifreeze-like/N-acetylneuraminic acid synthase C-terminal domain"/>
    <property type="match status" value="1"/>
</dbReference>
<feature type="compositionally biased region" description="Basic and acidic residues" evidence="1">
    <location>
        <begin position="242"/>
        <end position="267"/>
    </location>
</feature>
<keyword evidence="2" id="KW-0472">Membrane</keyword>
<reference evidence="4" key="1">
    <citation type="submission" date="2021-03" db="EMBL/GenBank/DDBJ databases">
        <title>Antimicrobial resistance genes in bacteria isolated from Japanese honey, and their potential for conferring macrolide and lincosamide resistance in the American foulbrood pathogen Paenibacillus larvae.</title>
        <authorList>
            <person name="Okamoto M."/>
            <person name="Kumagai M."/>
            <person name="Kanamori H."/>
            <person name="Takamatsu D."/>
        </authorList>
    </citation>
    <scope>NUCLEOTIDE SEQUENCE</scope>
    <source>
        <strain evidence="4">J27TS8</strain>
    </source>
</reference>
<evidence type="ECO:0000259" key="3">
    <source>
        <dbReference type="SMART" id="SM00858"/>
    </source>
</evidence>
<keyword evidence="2" id="KW-0812">Transmembrane</keyword>
<protein>
    <recommendedName>
        <fullName evidence="3">SAF domain-containing protein</fullName>
    </recommendedName>
</protein>
<evidence type="ECO:0000313" key="5">
    <source>
        <dbReference type="Proteomes" id="UP000682111"/>
    </source>
</evidence>
<feature type="region of interest" description="Disordered" evidence="1">
    <location>
        <begin position="205"/>
        <end position="267"/>
    </location>
</feature>
<accession>A0A919WIT6</accession>
<keyword evidence="2" id="KW-1133">Transmembrane helix</keyword>
<evidence type="ECO:0000256" key="2">
    <source>
        <dbReference type="SAM" id="Phobius"/>
    </source>
</evidence>
<dbReference type="SMART" id="SM00858">
    <property type="entry name" value="SAF"/>
    <property type="match status" value="1"/>
</dbReference>
<feature type="transmembrane region" description="Helical" evidence="2">
    <location>
        <begin position="7"/>
        <end position="27"/>
    </location>
</feature>
<dbReference type="AlphaFoldDB" id="A0A919WIT6"/>
<dbReference type="Pfam" id="PF08666">
    <property type="entry name" value="SAF"/>
    <property type="match status" value="1"/>
</dbReference>
<gene>
    <name evidence="4" type="ORF">J27TS8_24820</name>
</gene>
<comment type="caution">
    <text evidence="4">The sequence shown here is derived from an EMBL/GenBank/DDBJ whole genome shotgun (WGS) entry which is preliminary data.</text>
</comment>
<dbReference type="EMBL" id="BORC01000003">
    <property type="protein sequence ID" value="GIN62489.1"/>
    <property type="molecule type" value="Genomic_DNA"/>
</dbReference>
<dbReference type="RefSeq" id="WP_142946967.1">
    <property type="nucleotide sequence ID" value="NZ_BORC01000003.1"/>
</dbReference>
<evidence type="ECO:0000313" key="4">
    <source>
        <dbReference type="EMBL" id="GIN62489.1"/>
    </source>
</evidence>
<dbReference type="CDD" id="cd11614">
    <property type="entry name" value="SAF_CpaB_FlgA_like"/>
    <property type="match status" value="1"/>
</dbReference>
<proteinExistence type="predicted"/>
<sequence>MLESKRRAIIFISISLILAAIAGFMFLQKVNELNANLGGTTKVFVAKSDINSRTIITPEMVETIDLPNKFVTDTHVTDPREITNKVAIVPLFEGDMITTNLLKPFSEVGDPNHRLVALFANERVSFDQELEDLDRVDIIVSQQFDGQPKTEIYMTDVHVFRVDKTKSEFRGVALEVSKEDAPKLIHMQNYADSIRVLKANVGQEDKVEEVSGETAEKQAETNEQPAQEQEETSEQTNTGKKPAAENKVDKKAGKEAPQKSENGKTEE</sequence>
<feature type="domain" description="SAF" evidence="3">
    <location>
        <begin position="41"/>
        <end position="103"/>
    </location>
</feature>
<dbReference type="Proteomes" id="UP000682111">
    <property type="component" value="Unassembled WGS sequence"/>
</dbReference>
<feature type="compositionally biased region" description="Basic and acidic residues" evidence="1">
    <location>
        <begin position="205"/>
        <end position="220"/>
    </location>
</feature>
<organism evidence="4 5">
    <name type="scientific">Robertmurraya siralis</name>
    <dbReference type="NCBI Taxonomy" id="77777"/>
    <lineage>
        <taxon>Bacteria</taxon>
        <taxon>Bacillati</taxon>
        <taxon>Bacillota</taxon>
        <taxon>Bacilli</taxon>
        <taxon>Bacillales</taxon>
        <taxon>Bacillaceae</taxon>
        <taxon>Robertmurraya</taxon>
    </lineage>
</organism>
<name>A0A919WIT6_9BACI</name>
<evidence type="ECO:0000256" key="1">
    <source>
        <dbReference type="SAM" id="MobiDB-lite"/>
    </source>
</evidence>